<proteinExistence type="predicted"/>
<keyword evidence="4" id="KW-1185">Reference proteome</keyword>
<dbReference type="AlphaFoldDB" id="A0A431TV73"/>
<feature type="signal peptide" evidence="2">
    <location>
        <begin position="1"/>
        <end position="20"/>
    </location>
</feature>
<accession>A0A431TV73</accession>
<protein>
    <submittedName>
        <fullName evidence="3">Uncharacterized protein</fullName>
    </submittedName>
</protein>
<name>A0A431TV73_9BACT</name>
<feature type="compositionally biased region" description="Basic and acidic residues" evidence="1">
    <location>
        <begin position="64"/>
        <end position="79"/>
    </location>
</feature>
<dbReference type="OrthoDB" id="880725at2"/>
<feature type="compositionally biased region" description="Basic residues" evidence="1">
    <location>
        <begin position="43"/>
        <end position="63"/>
    </location>
</feature>
<gene>
    <name evidence="3" type="ORF">EJV47_26140</name>
</gene>
<evidence type="ECO:0000313" key="3">
    <source>
        <dbReference type="EMBL" id="RTQ45053.1"/>
    </source>
</evidence>
<feature type="region of interest" description="Disordered" evidence="1">
    <location>
        <begin position="30"/>
        <end position="89"/>
    </location>
</feature>
<feature type="chain" id="PRO_5019498930" evidence="2">
    <location>
        <begin position="21"/>
        <end position="164"/>
    </location>
</feature>
<dbReference type="RefSeq" id="WP_126696170.1">
    <property type="nucleotide sequence ID" value="NZ_RXOF01000022.1"/>
</dbReference>
<dbReference type="Proteomes" id="UP000282184">
    <property type="component" value="Unassembled WGS sequence"/>
</dbReference>
<evidence type="ECO:0000256" key="1">
    <source>
        <dbReference type="SAM" id="MobiDB-lite"/>
    </source>
</evidence>
<organism evidence="3 4">
    <name type="scientific">Hymenobacter gummosus</name>
    <dbReference type="NCBI Taxonomy" id="1776032"/>
    <lineage>
        <taxon>Bacteria</taxon>
        <taxon>Pseudomonadati</taxon>
        <taxon>Bacteroidota</taxon>
        <taxon>Cytophagia</taxon>
        <taxon>Cytophagales</taxon>
        <taxon>Hymenobacteraceae</taxon>
        <taxon>Hymenobacter</taxon>
    </lineage>
</organism>
<dbReference type="EMBL" id="RXOF01000022">
    <property type="protein sequence ID" value="RTQ45053.1"/>
    <property type="molecule type" value="Genomic_DNA"/>
</dbReference>
<evidence type="ECO:0000256" key="2">
    <source>
        <dbReference type="SAM" id="SignalP"/>
    </source>
</evidence>
<evidence type="ECO:0000313" key="4">
    <source>
        <dbReference type="Proteomes" id="UP000282184"/>
    </source>
</evidence>
<reference evidence="3 4" key="1">
    <citation type="submission" date="2018-12" db="EMBL/GenBank/DDBJ databases">
        <title>Hymenobacter gummosus sp. nov., isolated from a spring.</title>
        <authorList>
            <person name="Nie L."/>
        </authorList>
    </citation>
    <scope>NUCLEOTIDE SEQUENCE [LARGE SCALE GENOMIC DNA]</scope>
    <source>
        <strain evidence="3 4">KCTC 52166</strain>
    </source>
</reference>
<keyword evidence="2" id="KW-0732">Signal</keyword>
<comment type="caution">
    <text evidence="3">The sequence shown here is derived from an EMBL/GenBank/DDBJ whole genome shotgun (WGS) entry which is preliminary data.</text>
</comment>
<sequence>MAASLLVVFLNVFFGQVVCALAMPAAPAPVAAHKHPAGTPAHQHGHGHKHGSGHQHSATHAHGKGHDAASTHHHDDKVPGSHQHGPKGACCQDDAAAVWAALGHPPKAGIEKMTFMPVALPPAPQGVVVRFQQWDRTQPVLLVARRHLKPKIPDIRIFIRSLTV</sequence>